<sequence length="110" mass="12457">MRWDHEGRKRVEGVLKDVYLGAGSHRQDSLDPDWKANALRRIRSLPESPGQIPLGWLFQHYLWRLAPVAGVLILFIALWMVQSGLNPDIEMAALALDNPIDFGLIEPFGL</sequence>
<proteinExistence type="predicted"/>
<feature type="transmembrane region" description="Helical" evidence="1">
    <location>
        <begin position="61"/>
        <end position="81"/>
    </location>
</feature>
<dbReference type="KEGG" id="dwd:DSCW_26770"/>
<protein>
    <submittedName>
        <fullName evidence="2">Uncharacterized protein</fullName>
    </submittedName>
</protein>
<keyword evidence="3" id="KW-1185">Reference proteome</keyword>
<reference evidence="2 3" key="1">
    <citation type="submission" date="2019-11" db="EMBL/GenBank/DDBJ databases">
        <title>Comparative genomics of hydrocarbon-degrading Desulfosarcina strains.</title>
        <authorList>
            <person name="Watanabe M."/>
            <person name="Kojima H."/>
            <person name="Fukui M."/>
        </authorList>
    </citation>
    <scope>NUCLEOTIDE SEQUENCE [LARGE SCALE GENOMIC DNA]</scope>
    <source>
        <strain evidence="2 3">PP31</strain>
    </source>
</reference>
<keyword evidence="1" id="KW-0472">Membrane</keyword>
<name>A0A5K7Z3L5_9BACT</name>
<evidence type="ECO:0000313" key="2">
    <source>
        <dbReference type="EMBL" id="BBO75260.1"/>
    </source>
</evidence>
<dbReference type="AlphaFoldDB" id="A0A5K7Z3L5"/>
<organism evidence="2 3">
    <name type="scientific">Desulfosarcina widdelii</name>
    <dbReference type="NCBI Taxonomy" id="947919"/>
    <lineage>
        <taxon>Bacteria</taxon>
        <taxon>Pseudomonadati</taxon>
        <taxon>Thermodesulfobacteriota</taxon>
        <taxon>Desulfobacteria</taxon>
        <taxon>Desulfobacterales</taxon>
        <taxon>Desulfosarcinaceae</taxon>
        <taxon>Desulfosarcina</taxon>
    </lineage>
</organism>
<keyword evidence="1" id="KW-1133">Transmembrane helix</keyword>
<keyword evidence="1" id="KW-0812">Transmembrane</keyword>
<accession>A0A5K7Z3L5</accession>
<gene>
    <name evidence="2" type="ORF">DSCW_26770</name>
</gene>
<dbReference type="OrthoDB" id="9852676at2"/>
<dbReference type="EMBL" id="AP021875">
    <property type="protein sequence ID" value="BBO75260.1"/>
    <property type="molecule type" value="Genomic_DNA"/>
</dbReference>
<dbReference type="Proteomes" id="UP000427769">
    <property type="component" value="Chromosome"/>
</dbReference>
<dbReference type="RefSeq" id="WP_155304201.1">
    <property type="nucleotide sequence ID" value="NZ_AP021875.1"/>
</dbReference>
<evidence type="ECO:0000256" key="1">
    <source>
        <dbReference type="SAM" id="Phobius"/>
    </source>
</evidence>
<evidence type="ECO:0000313" key="3">
    <source>
        <dbReference type="Proteomes" id="UP000427769"/>
    </source>
</evidence>